<evidence type="ECO:0008006" key="3">
    <source>
        <dbReference type="Google" id="ProtNLM"/>
    </source>
</evidence>
<accession>A0A5C6M0Y9</accession>
<sequence length="111" mass="12334">MWLLDVNVDIRLRQALYELGIKAESAVTLGWRELTNGKLVAAAYAAGFRVLITRDRLFSSAASHVISKHPDVAIVIMTLPQRPYLAYQQSFKEAWAKSPIVPKGGAVITWP</sequence>
<reference evidence="1 2" key="2">
    <citation type="submission" date="2019-08" db="EMBL/GenBank/DDBJ databases">
        <authorList>
            <person name="Henke P."/>
        </authorList>
    </citation>
    <scope>NUCLEOTIDE SEQUENCE [LARGE SCALE GENOMIC DNA]</scope>
    <source>
        <strain evidence="1">Phe10_nw2017</strain>
    </source>
</reference>
<organism evidence="1 2">
    <name type="scientific">Planctomyces bekefii</name>
    <dbReference type="NCBI Taxonomy" id="1653850"/>
    <lineage>
        <taxon>Bacteria</taxon>
        <taxon>Pseudomonadati</taxon>
        <taxon>Planctomycetota</taxon>
        <taxon>Planctomycetia</taxon>
        <taxon>Planctomycetales</taxon>
        <taxon>Planctomycetaceae</taxon>
        <taxon>Planctomyces</taxon>
    </lineage>
</organism>
<evidence type="ECO:0000313" key="1">
    <source>
        <dbReference type="EMBL" id="TWW07899.1"/>
    </source>
</evidence>
<gene>
    <name evidence="1" type="ORF">E3A20_29730</name>
</gene>
<name>A0A5C6M0Y9_9PLAN</name>
<dbReference type="AlphaFoldDB" id="A0A5C6M0Y9"/>
<evidence type="ECO:0000313" key="2">
    <source>
        <dbReference type="Proteomes" id="UP000321083"/>
    </source>
</evidence>
<reference evidence="1 2" key="1">
    <citation type="submission" date="2019-08" db="EMBL/GenBank/DDBJ databases">
        <title>100 year-old enigma solved: identification of Planctomyces bekefii, the type genus and species of the phylum Planctomycetes.</title>
        <authorList>
            <person name="Svetlana D.N."/>
            <person name="Overmann J."/>
        </authorList>
    </citation>
    <scope>NUCLEOTIDE SEQUENCE [LARGE SCALE GENOMIC DNA]</scope>
    <source>
        <strain evidence="1">Phe10_nw2017</strain>
    </source>
</reference>
<comment type="caution">
    <text evidence="1">The sequence shown here is derived from an EMBL/GenBank/DDBJ whole genome shotgun (WGS) entry which is preliminary data.</text>
</comment>
<protein>
    <recommendedName>
        <fullName evidence="3">DUF5615 domain-containing protein</fullName>
    </recommendedName>
</protein>
<proteinExistence type="predicted"/>
<dbReference type="EMBL" id="SRHE01000954">
    <property type="protein sequence ID" value="TWW07899.1"/>
    <property type="molecule type" value="Genomic_DNA"/>
</dbReference>
<dbReference type="Proteomes" id="UP000321083">
    <property type="component" value="Unassembled WGS sequence"/>
</dbReference>
<keyword evidence="2" id="KW-1185">Reference proteome</keyword>